<sequence length="267" mass="31932">MITPKKKFYLDHYDTIIEFTNFDAILMADGFFIPNYIKYVIDGFFIYIYHFFQQHKFIENPRKISNNAIIVSELTLPEVSCISPCLAIQWQKFDPLKLSLFDYSAHKHRWHRVQHLHQNFHTKTLEQPCTRCLDSTPIPSNLNIGNNFSHIRTVLLPAGKWYKRRQTSRSSFTSKKNQYLKNGQSFLQRTKYWNINSKPPSGILIQHHRFKIISRQAAWHDILHWTDPGGDRKEIGQIKRTSPRRIRNTFKQNQLIQMERRTMVERR</sequence>
<name>A0ABD2D2A2_VESMC</name>
<reference evidence="1 2" key="1">
    <citation type="journal article" date="2024" name="Ann. Entomol. Soc. Am.">
        <title>Genomic analyses of the southern and eastern yellowjacket wasps (Hymenoptera: Vespidae) reveal evolutionary signatures of social life.</title>
        <authorList>
            <person name="Catto M.A."/>
            <person name="Caine P.B."/>
            <person name="Orr S.E."/>
            <person name="Hunt B.G."/>
            <person name="Goodisman M.A.D."/>
        </authorList>
    </citation>
    <scope>NUCLEOTIDE SEQUENCE [LARGE SCALE GENOMIC DNA]</scope>
    <source>
        <strain evidence="1">232</strain>
        <tissue evidence="1">Head and thorax</tissue>
    </source>
</reference>
<organism evidence="1 2">
    <name type="scientific">Vespula maculifrons</name>
    <name type="common">Eastern yellow jacket</name>
    <name type="synonym">Wasp</name>
    <dbReference type="NCBI Taxonomy" id="7453"/>
    <lineage>
        <taxon>Eukaryota</taxon>
        <taxon>Metazoa</taxon>
        <taxon>Ecdysozoa</taxon>
        <taxon>Arthropoda</taxon>
        <taxon>Hexapoda</taxon>
        <taxon>Insecta</taxon>
        <taxon>Pterygota</taxon>
        <taxon>Neoptera</taxon>
        <taxon>Endopterygota</taxon>
        <taxon>Hymenoptera</taxon>
        <taxon>Apocrita</taxon>
        <taxon>Aculeata</taxon>
        <taxon>Vespoidea</taxon>
        <taxon>Vespidae</taxon>
        <taxon>Vespinae</taxon>
        <taxon>Vespula</taxon>
    </lineage>
</organism>
<dbReference type="EMBL" id="JAYRBN010000007">
    <property type="protein sequence ID" value="KAL2751512.1"/>
    <property type="molecule type" value="Genomic_DNA"/>
</dbReference>
<evidence type="ECO:0000313" key="1">
    <source>
        <dbReference type="EMBL" id="KAL2751512.1"/>
    </source>
</evidence>
<accession>A0ABD2D2A2</accession>
<dbReference type="Proteomes" id="UP001607303">
    <property type="component" value="Unassembled WGS sequence"/>
</dbReference>
<gene>
    <name evidence="1" type="ORF">V1477_000670</name>
</gene>
<evidence type="ECO:0000313" key="2">
    <source>
        <dbReference type="Proteomes" id="UP001607303"/>
    </source>
</evidence>
<keyword evidence="2" id="KW-1185">Reference proteome</keyword>
<comment type="caution">
    <text evidence="1">The sequence shown here is derived from an EMBL/GenBank/DDBJ whole genome shotgun (WGS) entry which is preliminary data.</text>
</comment>
<protein>
    <submittedName>
        <fullName evidence="1">Uncharacterized protein</fullName>
    </submittedName>
</protein>
<proteinExistence type="predicted"/>
<dbReference type="AlphaFoldDB" id="A0ABD2D2A2"/>